<accession>A0A2M9ZPB1</accession>
<dbReference type="EMBL" id="NPDY01000002">
    <property type="protein sequence ID" value="PJZ70634.1"/>
    <property type="molecule type" value="Genomic_DNA"/>
</dbReference>
<organism evidence="2 4">
    <name type="scientific">Leptospira perolatii</name>
    <dbReference type="NCBI Taxonomy" id="2023191"/>
    <lineage>
        <taxon>Bacteria</taxon>
        <taxon>Pseudomonadati</taxon>
        <taxon>Spirochaetota</taxon>
        <taxon>Spirochaetia</taxon>
        <taxon>Leptospirales</taxon>
        <taxon>Leptospiraceae</taxon>
        <taxon>Leptospira</taxon>
    </lineage>
</organism>
<dbReference type="AlphaFoldDB" id="A0A2M9ZPB1"/>
<evidence type="ECO:0000313" key="4">
    <source>
        <dbReference type="Proteomes" id="UP000231990"/>
    </source>
</evidence>
<dbReference type="Proteomes" id="UP000231990">
    <property type="component" value="Unassembled WGS sequence"/>
</dbReference>
<protein>
    <submittedName>
        <fullName evidence="2">Uncharacterized protein</fullName>
    </submittedName>
</protein>
<dbReference type="EMBL" id="NPDZ01000003">
    <property type="protein sequence ID" value="PJZ73845.1"/>
    <property type="molecule type" value="Genomic_DNA"/>
</dbReference>
<sequence length="64" mass="7232">MNEINSSNSFSDYFPKRHLVHCGFLFFYNSGFCLIEAVSGMGTPRTIISGTLSCTNIYFLIKKI</sequence>
<evidence type="ECO:0000313" key="1">
    <source>
        <dbReference type="EMBL" id="PJZ70634.1"/>
    </source>
</evidence>
<gene>
    <name evidence="1" type="ORF">CH360_03590</name>
    <name evidence="2" type="ORF">CH373_06730</name>
</gene>
<proteinExistence type="predicted"/>
<dbReference type="Proteomes" id="UP000231962">
    <property type="component" value="Unassembled WGS sequence"/>
</dbReference>
<reference evidence="3 4" key="1">
    <citation type="submission" date="2017-07" db="EMBL/GenBank/DDBJ databases">
        <title>Leptospira spp. isolated from tropical soils.</title>
        <authorList>
            <person name="Thibeaux R."/>
            <person name="Iraola G."/>
            <person name="Ferres I."/>
            <person name="Bierque E."/>
            <person name="Girault D."/>
            <person name="Soupe-Gilbert M.-E."/>
            <person name="Picardeau M."/>
            <person name="Goarant C."/>
        </authorList>
    </citation>
    <scope>NUCLEOTIDE SEQUENCE [LARGE SCALE GENOMIC DNA]</scope>
    <source>
        <strain evidence="2 4">FH1-B-B1</strain>
        <strain evidence="1 3">FH1-B-C1</strain>
    </source>
</reference>
<evidence type="ECO:0000313" key="2">
    <source>
        <dbReference type="EMBL" id="PJZ73845.1"/>
    </source>
</evidence>
<evidence type="ECO:0000313" key="3">
    <source>
        <dbReference type="Proteomes" id="UP000231962"/>
    </source>
</evidence>
<comment type="caution">
    <text evidence="2">The sequence shown here is derived from an EMBL/GenBank/DDBJ whole genome shotgun (WGS) entry which is preliminary data.</text>
</comment>
<keyword evidence="3" id="KW-1185">Reference proteome</keyword>
<name>A0A2M9ZPB1_9LEPT</name>